<evidence type="ECO:0000256" key="1">
    <source>
        <dbReference type="ARBA" id="ARBA00001946"/>
    </source>
</evidence>
<dbReference type="InterPro" id="IPR036425">
    <property type="entry name" value="MoaB/Mog-like_dom_sf"/>
</dbReference>
<dbReference type="GO" id="GO:0005829">
    <property type="term" value="C:cytosol"/>
    <property type="evidence" value="ECO:0007669"/>
    <property type="project" value="TreeGrafter"/>
</dbReference>
<organism evidence="13 14">
    <name type="scientific">Gemmata massiliana</name>
    <dbReference type="NCBI Taxonomy" id="1210884"/>
    <lineage>
        <taxon>Bacteria</taxon>
        <taxon>Pseudomonadati</taxon>
        <taxon>Planctomycetota</taxon>
        <taxon>Planctomycetia</taxon>
        <taxon>Gemmatales</taxon>
        <taxon>Gemmataceae</taxon>
        <taxon>Gemmata</taxon>
    </lineage>
</organism>
<name>A0A6P2CQ18_9BACT</name>
<evidence type="ECO:0000313" key="14">
    <source>
        <dbReference type="Proteomes" id="UP000464178"/>
    </source>
</evidence>
<dbReference type="Gene3D" id="2.40.340.10">
    <property type="entry name" value="MoeA, C-terminal, domain IV"/>
    <property type="match status" value="1"/>
</dbReference>
<evidence type="ECO:0000256" key="10">
    <source>
        <dbReference type="ARBA" id="ARBA00047317"/>
    </source>
</evidence>
<dbReference type="Pfam" id="PF00994">
    <property type="entry name" value="MoCF_biosynth"/>
    <property type="match status" value="1"/>
</dbReference>
<dbReference type="RefSeq" id="WP_162666153.1">
    <property type="nucleotide sequence ID" value="NZ_LR593886.1"/>
</dbReference>
<keyword evidence="6 11" id="KW-0808">Transferase</keyword>
<dbReference type="GO" id="GO:0006777">
    <property type="term" value="P:Mo-molybdopterin cofactor biosynthetic process"/>
    <property type="evidence" value="ECO:0007669"/>
    <property type="project" value="UniProtKB-UniRule"/>
</dbReference>
<keyword evidence="7 11" id="KW-0479">Metal-binding</keyword>
<dbReference type="GO" id="GO:0061599">
    <property type="term" value="F:molybdopterin molybdotransferase activity"/>
    <property type="evidence" value="ECO:0007669"/>
    <property type="project" value="UniProtKB-UniRule"/>
</dbReference>
<comment type="catalytic activity">
    <reaction evidence="10">
        <text>adenylyl-molybdopterin + molybdate = Mo-molybdopterin + AMP + H(+)</text>
        <dbReference type="Rhea" id="RHEA:35047"/>
        <dbReference type="ChEBI" id="CHEBI:15378"/>
        <dbReference type="ChEBI" id="CHEBI:36264"/>
        <dbReference type="ChEBI" id="CHEBI:62727"/>
        <dbReference type="ChEBI" id="CHEBI:71302"/>
        <dbReference type="ChEBI" id="CHEBI:456215"/>
        <dbReference type="EC" id="2.10.1.1"/>
    </reaction>
</comment>
<sequence length="401" mass="41788">MREVADALAIVLKHAKPLKPEVTTLTADVLGQVLAADVVADADSPPFSKSLRDGFAVRAADCASPNAELRVIEEVPAGKMPTKSVGAGEASRIFTGAPIPDGADAIVMQEDTQTLEGGRVRITDPDVKPRQYVYARGTEMRAGEPVMTAGTVINPAALGVLANVGQTVATVFPRPRVGIIATGDELVEAGAELSAGQIRNSNGPMLTAQTVRGGGFPQYLGIAKDDRAVTKALIAKGLAESHVLLIAGGVSVGDFDLVPNVLKELGVSFHVQQVRMKPGKPLLFGTTETGVLVFGLPGNPVSSFVGFELFVRPALRILGGHEAPGPRKIRLPVTEGLAESNDRPTYKPAQLVPGETGWSVRPLPNSGAPDLAGLQPADALLVLPAGEARVDRGTLMEVVLL</sequence>
<evidence type="ECO:0000256" key="5">
    <source>
        <dbReference type="ARBA" id="ARBA00022505"/>
    </source>
</evidence>
<evidence type="ECO:0000256" key="3">
    <source>
        <dbReference type="ARBA" id="ARBA00005046"/>
    </source>
</evidence>
<dbReference type="Proteomes" id="UP000464178">
    <property type="component" value="Chromosome"/>
</dbReference>
<evidence type="ECO:0000256" key="4">
    <source>
        <dbReference type="ARBA" id="ARBA00010763"/>
    </source>
</evidence>
<proteinExistence type="inferred from homology"/>
<dbReference type="InterPro" id="IPR008284">
    <property type="entry name" value="MoCF_biosynth_CS"/>
</dbReference>
<dbReference type="Pfam" id="PF03454">
    <property type="entry name" value="MoeA_C"/>
    <property type="match status" value="1"/>
</dbReference>
<evidence type="ECO:0000313" key="13">
    <source>
        <dbReference type="EMBL" id="VTR91108.1"/>
    </source>
</evidence>
<dbReference type="Gene3D" id="3.40.980.10">
    <property type="entry name" value="MoaB/Mog-like domain"/>
    <property type="match status" value="1"/>
</dbReference>
<dbReference type="EC" id="2.10.1.1" evidence="11"/>
<dbReference type="InterPro" id="IPR036688">
    <property type="entry name" value="MoeA_C_domain_IV_sf"/>
</dbReference>
<dbReference type="Gene3D" id="3.90.105.10">
    <property type="entry name" value="Molybdopterin biosynthesis moea protein, domain 2"/>
    <property type="match status" value="1"/>
</dbReference>
<evidence type="ECO:0000256" key="9">
    <source>
        <dbReference type="ARBA" id="ARBA00023150"/>
    </source>
</evidence>
<keyword evidence="5 11" id="KW-0500">Molybdenum</keyword>
<dbReference type="InterPro" id="IPR038987">
    <property type="entry name" value="MoeA-like"/>
</dbReference>
<dbReference type="SMART" id="SM00852">
    <property type="entry name" value="MoCF_biosynth"/>
    <property type="match status" value="1"/>
</dbReference>
<gene>
    <name evidence="13" type="ORF">SOIL9_66060</name>
</gene>
<dbReference type="UniPathway" id="UPA00344"/>
<dbReference type="InterPro" id="IPR036135">
    <property type="entry name" value="MoeA_linker/N_sf"/>
</dbReference>
<dbReference type="InterPro" id="IPR005110">
    <property type="entry name" value="MoeA_linker/N"/>
</dbReference>
<accession>A0A6P2CQ18</accession>
<dbReference type="PANTHER" id="PTHR10192">
    <property type="entry name" value="MOLYBDOPTERIN BIOSYNTHESIS PROTEIN"/>
    <property type="match status" value="1"/>
</dbReference>
<keyword evidence="14" id="KW-1185">Reference proteome</keyword>
<feature type="domain" description="MoaB/Mog" evidence="12">
    <location>
        <begin position="178"/>
        <end position="317"/>
    </location>
</feature>
<keyword evidence="9 11" id="KW-0501">Molybdenum cofactor biosynthesis</keyword>
<dbReference type="NCBIfam" id="TIGR00177">
    <property type="entry name" value="molyb_syn"/>
    <property type="match status" value="1"/>
</dbReference>
<evidence type="ECO:0000256" key="8">
    <source>
        <dbReference type="ARBA" id="ARBA00022842"/>
    </source>
</evidence>
<dbReference type="InterPro" id="IPR001453">
    <property type="entry name" value="MoaB/Mog_dom"/>
</dbReference>
<dbReference type="SUPFAM" id="SSF63867">
    <property type="entry name" value="MoeA C-terminal domain-like"/>
    <property type="match status" value="1"/>
</dbReference>
<dbReference type="KEGG" id="gms:SOIL9_66060"/>
<dbReference type="PROSITE" id="PS01079">
    <property type="entry name" value="MOCF_BIOSYNTHESIS_2"/>
    <property type="match status" value="1"/>
</dbReference>
<evidence type="ECO:0000256" key="2">
    <source>
        <dbReference type="ARBA" id="ARBA00002901"/>
    </source>
</evidence>
<dbReference type="PANTHER" id="PTHR10192:SF5">
    <property type="entry name" value="GEPHYRIN"/>
    <property type="match status" value="1"/>
</dbReference>
<dbReference type="CDD" id="cd00887">
    <property type="entry name" value="MoeA"/>
    <property type="match status" value="1"/>
</dbReference>
<keyword evidence="8 11" id="KW-0460">Magnesium</keyword>
<dbReference type="SUPFAM" id="SSF63882">
    <property type="entry name" value="MoeA N-terminal region -like"/>
    <property type="match status" value="1"/>
</dbReference>
<comment type="pathway">
    <text evidence="3 11">Cofactor biosynthesis; molybdopterin biosynthesis.</text>
</comment>
<dbReference type="NCBIfam" id="NF045515">
    <property type="entry name" value="Glp_gephyrin"/>
    <property type="match status" value="1"/>
</dbReference>
<dbReference type="GO" id="GO:0046872">
    <property type="term" value="F:metal ion binding"/>
    <property type="evidence" value="ECO:0007669"/>
    <property type="project" value="UniProtKB-UniRule"/>
</dbReference>
<dbReference type="AlphaFoldDB" id="A0A6P2CQ18"/>
<evidence type="ECO:0000259" key="12">
    <source>
        <dbReference type="SMART" id="SM00852"/>
    </source>
</evidence>
<evidence type="ECO:0000256" key="7">
    <source>
        <dbReference type="ARBA" id="ARBA00022723"/>
    </source>
</evidence>
<protein>
    <recommendedName>
        <fullName evidence="11">Molybdopterin molybdenumtransferase</fullName>
        <ecNumber evidence="11">2.10.1.1</ecNumber>
    </recommendedName>
</protein>
<comment type="function">
    <text evidence="2 11">Catalyzes the insertion of molybdate into adenylated molybdopterin with the concomitant release of AMP.</text>
</comment>
<dbReference type="FunFam" id="3.40.980.10:FF:000004">
    <property type="entry name" value="Molybdopterin molybdenumtransferase"/>
    <property type="match status" value="1"/>
</dbReference>
<dbReference type="InterPro" id="IPR005111">
    <property type="entry name" value="MoeA_C_domain_IV"/>
</dbReference>
<dbReference type="FunFam" id="2.170.190.11:FF:000001">
    <property type="entry name" value="Molybdopterin molybdenumtransferase"/>
    <property type="match status" value="1"/>
</dbReference>
<dbReference type="EMBL" id="LR593886">
    <property type="protein sequence ID" value="VTR91108.1"/>
    <property type="molecule type" value="Genomic_DNA"/>
</dbReference>
<evidence type="ECO:0000256" key="11">
    <source>
        <dbReference type="RuleBase" id="RU365090"/>
    </source>
</evidence>
<dbReference type="SUPFAM" id="SSF53218">
    <property type="entry name" value="Molybdenum cofactor biosynthesis proteins"/>
    <property type="match status" value="1"/>
</dbReference>
<comment type="cofactor">
    <cofactor evidence="1 11">
        <name>Mg(2+)</name>
        <dbReference type="ChEBI" id="CHEBI:18420"/>
    </cofactor>
</comment>
<dbReference type="Pfam" id="PF03453">
    <property type="entry name" value="MoeA_N"/>
    <property type="match status" value="1"/>
</dbReference>
<dbReference type="Gene3D" id="2.170.190.11">
    <property type="entry name" value="Molybdopterin biosynthesis moea protein, domain 3"/>
    <property type="match status" value="1"/>
</dbReference>
<comment type="similarity">
    <text evidence="4 11">Belongs to the MoeA family.</text>
</comment>
<evidence type="ECO:0000256" key="6">
    <source>
        <dbReference type="ARBA" id="ARBA00022679"/>
    </source>
</evidence>
<reference evidence="13 14" key="1">
    <citation type="submission" date="2019-05" db="EMBL/GenBank/DDBJ databases">
        <authorList>
            <consortium name="Science for Life Laboratories"/>
        </authorList>
    </citation>
    <scope>NUCLEOTIDE SEQUENCE [LARGE SCALE GENOMIC DNA]</scope>
    <source>
        <strain evidence="13">Soil9</strain>
    </source>
</reference>